<dbReference type="AlphaFoldDB" id="A0A9P6JRE2"/>
<evidence type="ECO:0000256" key="3">
    <source>
        <dbReference type="ARBA" id="ARBA00022705"/>
    </source>
</evidence>
<dbReference type="InterPro" id="IPR016059">
    <property type="entry name" value="DNA_ligase_ATP-dep_CS"/>
</dbReference>
<feature type="compositionally biased region" description="Acidic residues" evidence="7">
    <location>
        <begin position="191"/>
        <end position="208"/>
    </location>
</feature>
<evidence type="ECO:0000313" key="9">
    <source>
        <dbReference type="EMBL" id="KAF9529818.1"/>
    </source>
</evidence>
<accession>A0A9P6JRE2</accession>
<dbReference type="Gene3D" id="2.40.50.140">
    <property type="entry name" value="Nucleic acid-binding proteins"/>
    <property type="match status" value="1"/>
</dbReference>
<comment type="cofactor">
    <cofactor evidence="1">
        <name>a divalent metal cation</name>
        <dbReference type="ChEBI" id="CHEBI:60240"/>
    </cofactor>
</comment>
<dbReference type="GO" id="GO:0008270">
    <property type="term" value="F:zinc ion binding"/>
    <property type="evidence" value="ECO:0007669"/>
    <property type="project" value="UniProtKB-KW"/>
</dbReference>
<gene>
    <name evidence="9" type="ORF">CPB83DRAFT_893059</name>
</gene>
<feature type="compositionally biased region" description="Acidic residues" evidence="7">
    <location>
        <begin position="149"/>
        <end position="162"/>
    </location>
</feature>
<dbReference type="GO" id="GO:0006310">
    <property type="term" value="P:DNA recombination"/>
    <property type="evidence" value="ECO:0007669"/>
    <property type="project" value="InterPro"/>
</dbReference>
<dbReference type="InterPro" id="IPR050326">
    <property type="entry name" value="NAD_dep_DNA_ligaseB"/>
</dbReference>
<evidence type="ECO:0000256" key="1">
    <source>
        <dbReference type="ARBA" id="ARBA00001968"/>
    </source>
</evidence>
<dbReference type="CDD" id="cd07896">
    <property type="entry name" value="Adenylation_kDNA_ligase_like"/>
    <property type="match status" value="1"/>
</dbReference>
<feature type="compositionally biased region" description="Basic residues" evidence="7">
    <location>
        <begin position="132"/>
        <end position="145"/>
    </location>
</feature>
<evidence type="ECO:0000256" key="4">
    <source>
        <dbReference type="ARBA" id="ARBA00022763"/>
    </source>
</evidence>
<dbReference type="GO" id="GO:0003910">
    <property type="term" value="F:DNA ligase (ATP) activity"/>
    <property type="evidence" value="ECO:0007669"/>
    <property type="project" value="InterPro"/>
</dbReference>
<dbReference type="Pfam" id="PF14743">
    <property type="entry name" value="DNA_ligase_OB_2"/>
    <property type="match status" value="1"/>
</dbReference>
<dbReference type="Proteomes" id="UP000807306">
    <property type="component" value="Unassembled WGS sequence"/>
</dbReference>
<dbReference type="SUPFAM" id="SSF50249">
    <property type="entry name" value="Nucleic acid-binding proteins"/>
    <property type="match status" value="1"/>
</dbReference>
<feature type="domain" description="SWIM-type" evidence="8">
    <location>
        <begin position="34"/>
        <end position="74"/>
    </location>
</feature>
<protein>
    <recommendedName>
        <fullName evidence="8">SWIM-type domain-containing protein</fullName>
    </recommendedName>
</protein>
<keyword evidence="10" id="KW-1185">Reference proteome</keyword>
<reference evidence="9" key="1">
    <citation type="submission" date="2020-11" db="EMBL/GenBank/DDBJ databases">
        <authorList>
            <consortium name="DOE Joint Genome Institute"/>
            <person name="Ahrendt S."/>
            <person name="Riley R."/>
            <person name="Andreopoulos W."/>
            <person name="Labutti K."/>
            <person name="Pangilinan J."/>
            <person name="Ruiz-Duenas F.J."/>
            <person name="Barrasa J.M."/>
            <person name="Sanchez-Garcia M."/>
            <person name="Camarero S."/>
            <person name="Miyauchi S."/>
            <person name="Serrano A."/>
            <person name="Linde D."/>
            <person name="Babiker R."/>
            <person name="Drula E."/>
            <person name="Ayuso-Fernandez I."/>
            <person name="Pacheco R."/>
            <person name="Padilla G."/>
            <person name="Ferreira P."/>
            <person name="Barriuso J."/>
            <person name="Kellner H."/>
            <person name="Castanera R."/>
            <person name="Alfaro M."/>
            <person name="Ramirez L."/>
            <person name="Pisabarro A.G."/>
            <person name="Kuo A."/>
            <person name="Tritt A."/>
            <person name="Lipzen A."/>
            <person name="He G."/>
            <person name="Yan M."/>
            <person name="Ng V."/>
            <person name="Cullen D."/>
            <person name="Martin F."/>
            <person name="Rosso M.-N."/>
            <person name="Henrissat B."/>
            <person name="Hibbett D."/>
            <person name="Martinez A.T."/>
            <person name="Grigoriev I.V."/>
        </authorList>
    </citation>
    <scope>NUCLEOTIDE SEQUENCE</scope>
    <source>
        <strain evidence="9">CBS 506.95</strain>
    </source>
</reference>
<dbReference type="InterPro" id="IPR007527">
    <property type="entry name" value="Znf_SWIM"/>
</dbReference>
<evidence type="ECO:0000256" key="2">
    <source>
        <dbReference type="ARBA" id="ARBA00022598"/>
    </source>
</evidence>
<name>A0A9P6JRE2_9AGAR</name>
<evidence type="ECO:0000256" key="5">
    <source>
        <dbReference type="ARBA" id="ARBA00023204"/>
    </source>
</evidence>
<feature type="region of interest" description="Disordered" evidence="7">
    <location>
        <begin position="77"/>
        <end position="216"/>
    </location>
</feature>
<dbReference type="InterPro" id="IPR012340">
    <property type="entry name" value="NA-bd_OB-fold"/>
</dbReference>
<keyword evidence="6" id="KW-0479">Metal-binding</keyword>
<feature type="region of interest" description="Disordered" evidence="7">
    <location>
        <begin position="476"/>
        <end position="495"/>
    </location>
</feature>
<dbReference type="InterPro" id="IPR029319">
    <property type="entry name" value="DNA_ligase_OB"/>
</dbReference>
<dbReference type="NCBIfam" id="NF006592">
    <property type="entry name" value="PRK09125.1"/>
    <property type="match status" value="1"/>
</dbReference>
<proteinExistence type="predicted"/>
<dbReference type="GO" id="GO:0006260">
    <property type="term" value="P:DNA replication"/>
    <property type="evidence" value="ECO:0007669"/>
    <property type="project" value="UniProtKB-KW"/>
</dbReference>
<keyword evidence="4" id="KW-0227">DNA damage</keyword>
<keyword evidence="6" id="KW-0863">Zinc-finger</keyword>
<dbReference type="PANTHER" id="PTHR47810:SF1">
    <property type="entry name" value="DNA LIGASE B"/>
    <property type="match status" value="1"/>
</dbReference>
<dbReference type="PANTHER" id="PTHR47810">
    <property type="entry name" value="DNA LIGASE"/>
    <property type="match status" value="1"/>
</dbReference>
<keyword evidence="5" id="KW-0234">DNA repair</keyword>
<organism evidence="9 10">
    <name type="scientific">Crepidotus variabilis</name>
    <dbReference type="NCBI Taxonomy" id="179855"/>
    <lineage>
        <taxon>Eukaryota</taxon>
        <taxon>Fungi</taxon>
        <taxon>Dikarya</taxon>
        <taxon>Basidiomycota</taxon>
        <taxon>Agaricomycotina</taxon>
        <taxon>Agaricomycetes</taxon>
        <taxon>Agaricomycetidae</taxon>
        <taxon>Agaricales</taxon>
        <taxon>Agaricineae</taxon>
        <taxon>Crepidotaceae</taxon>
        <taxon>Crepidotus</taxon>
    </lineage>
</organism>
<dbReference type="PROSITE" id="PS00333">
    <property type="entry name" value="DNA_LIGASE_A2"/>
    <property type="match status" value="1"/>
</dbReference>
<dbReference type="OrthoDB" id="411785at2759"/>
<keyword evidence="3" id="KW-0235">DNA replication</keyword>
<dbReference type="Gene3D" id="3.30.470.30">
    <property type="entry name" value="DNA ligase/mRNA capping enzyme"/>
    <property type="match status" value="1"/>
</dbReference>
<comment type="caution">
    <text evidence="9">The sequence shown here is derived from an EMBL/GenBank/DDBJ whole genome shotgun (WGS) entry which is preliminary data.</text>
</comment>
<evidence type="ECO:0000259" key="8">
    <source>
        <dbReference type="PROSITE" id="PS50966"/>
    </source>
</evidence>
<dbReference type="SUPFAM" id="SSF56091">
    <property type="entry name" value="DNA ligase/mRNA capping enzyme, catalytic domain"/>
    <property type="match status" value="1"/>
</dbReference>
<keyword evidence="6" id="KW-0862">Zinc</keyword>
<dbReference type="EMBL" id="MU157843">
    <property type="protein sequence ID" value="KAF9529818.1"/>
    <property type="molecule type" value="Genomic_DNA"/>
</dbReference>
<dbReference type="PROSITE" id="PS50966">
    <property type="entry name" value="ZF_SWIM"/>
    <property type="match status" value="1"/>
</dbReference>
<evidence type="ECO:0000313" key="10">
    <source>
        <dbReference type="Proteomes" id="UP000807306"/>
    </source>
</evidence>
<evidence type="ECO:0000256" key="7">
    <source>
        <dbReference type="SAM" id="MobiDB-lite"/>
    </source>
</evidence>
<evidence type="ECO:0000256" key="6">
    <source>
        <dbReference type="PROSITE-ProRule" id="PRU00325"/>
    </source>
</evidence>
<dbReference type="Pfam" id="PF01068">
    <property type="entry name" value="DNA_ligase_A_M"/>
    <property type="match status" value="1"/>
</dbReference>
<dbReference type="InterPro" id="IPR012310">
    <property type="entry name" value="DNA_ligase_ATP-dep_cent"/>
</dbReference>
<dbReference type="GO" id="GO:0006281">
    <property type="term" value="P:DNA repair"/>
    <property type="evidence" value="ECO:0007669"/>
    <property type="project" value="UniProtKB-KW"/>
</dbReference>
<dbReference type="Gene3D" id="3.30.1490.70">
    <property type="match status" value="1"/>
</dbReference>
<sequence>MEDELKEINGLKPKVWLEDGEEREVSSQSSNSVYKVKRTFDHYYCTCPAWRNQGGVPVNARSCKHLKSLLGDKYEDARVMMKNPDGPPPKGAKATKSKAAPKSKAAAKTPSKRKKKGEEEEEEEEEEVKPATRGRKAAPAKRKRTAHDEAEDAIDEDDEEEDVKPPPSKRGRKAAAPVSTKSKGKNVKKEEEEDDEEDENEEDDEEEEPAKGKSVPALLLANKWDLETGPDPAGWWISEKLDGIRTFYDGSRFISRLGNPFTPPQWFLDKLPIDVTLDGELFGGRGEFQSTVSVVKTVNSPHWKNITFQIFDIPSRETEPFEDRYDFLQKTFGQGGTHASEQIVVVQQEIAKSREHVLSKLKEVEALGGEGLMLRKAGSKYEGHRSGTLLKIKTFYDAEAIVTGYVAGKGRLKGSTGGLKCKMASGKTFNVGSGLSDKQRNKPPAIGTIIVYRFQELTRDKVPRFPTFVGVAADKTEPKDAEIPSTRVAGTSANS</sequence>
<dbReference type="GO" id="GO:0005524">
    <property type="term" value="F:ATP binding"/>
    <property type="evidence" value="ECO:0007669"/>
    <property type="project" value="InterPro"/>
</dbReference>
<keyword evidence="2" id="KW-0436">Ligase</keyword>
<dbReference type="CDD" id="cd08041">
    <property type="entry name" value="OBF_kDNA_ligase_like"/>
    <property type="match status" value="1"/>
</dbReference>